<dbReference type="Proteomes" id="UP000003835">
    <property type="component" value="Unassembled WGS sequence"/>
</dbReference>
<dbReference type="InterPro" id="IPR012263">
    <property type="entry name" value="M_m6A_EcoRV"/>
</dbReference>
<keyword evidence="5 8" id="KW-0949">S-adenosyl-L-methionine</keyword>
<accession>B4W4Q0</accession>
<dbReference type="PROSITE" id="PS00092">
    <property type="entry name" value="N6_MTASE"/>
    <property type="match status" value="1"/>
</dbReference>
<dbReference type="NCBIfam" id="TIGR00571">
    <property type="entry name" value="dam"/>
    <property type="match status" value="1"/>
</dbReference>
<dbReference type="OrthoDB" id="9805629at2"/>
<dbReference type="PIRSF" id="PIRSF000398">
    <property type="entry name" value="M_m6A_EcoRV"/>
    <property type="match status" value="1"/>
</dbReference>
<dbReference type="Gene3D" id="1.10.1020.10">
    <property type="entry name" value="Adenine-specific Methyltransferase, Domain 2"/>
    <property type="match status" value="1"/>
</dbReference>
<dbReference type="EMBL" id="DS989880">
    <property type="protein sequence ID" value="EDX70836.1"/>
    <property type="molecule type" value="Genomic_DNA"/>
</dbReference>
<proteinExistence type="inferred from homology"/>
<feature type="binding site" evidence="7">
    <location>
        <position position="63"/>
    </location>
    <ligand>
        <name>S-adenosyl-L-methionine</name>
        <dbReference type="ChEBI" id="CHEBI:59789"/>
    </ligand>
</feature>
<dbReference type="PANTHER" id="PTHR30481:SF3">
    <property type="entry name" value="DNA ADENINE METHYLASE"/>
    <property type="match status" value="1"/>
</dbReference>
<feature type="binding site" evidence="7">
    <location>
        <position position="206"/>
    </location>
    <ligand>
        <name>S-adenosyl-L-methionine</name>
        <dbReference type="ChEBI" id="CHEBI:59789"/>
    </ligand>
</feature>
<dbReference type="GO" id="GO:0032259">
    <property type="term" value="P:methylation"/>
    <property type="evidence" value="ECO:0007669"/>
    <property type="project" value="UniProtKB-KW"/>
</dbReference>
<evidence type="ECO:0000313" key="10">
    <source>
        <dbReference type="Proteomes" id="UP000003835"/>
    </source>
</evidence>
<dbReference type="GO" id="GO:0009007">
    <property type="term" value="F:site-specific DNA-methyltransferase (adenine-specific) activity"/>
    <property type="evidence" value="ECO:0007669"/>
    <property type="project" value="UniProtKB-UniRule"/>
</dbReference>
<dbReference type="PANTHER" id="PTHR30481">
    <property type="entry name" value="DNA ADENINE METHYLASE"/>
    <property type="match status" value="1"/>
</dbReference>
<dbReference type="eggNOG" id="COG0338">
    <property type="taxonomic scope" value="Bacteria"/>
</dbReference>
<dbReference type="Gene3D" id="3.40.50.150">
    <property type="entry name" value="Vaccinia Virus protein VP39"/>
    <property type="match status" value="1"/>
</dbReference>
<keyword evidence="3 8" id="KW-0489">Methyltransferase</keyword>
<evidence type="ECO:0000313" key="9">
    <source>
        <dbReference type="EMBL" id="EDX70836.1"/>
    </source>
</evidence>
<evidence type="ECO:0000256" key="4">
    <source>
        <dbReference type="ARBA" id="ARBA00022679"/>
    </source>
</evidence>
<feature type="binding site" evidence="7">
    <location>
        <position position="9"/>
    </location>
    <ligand>
        <name>S-adenosyl-L-methionine</name>
        <dbReference type="ChEBI" id="CHEBI:59789"/>
    </ligand>
</feature>
<protein>
    <recommendedName>
        <fullName evidence="2 8">Site-specific DNA-methyltransferase (adenine-specific)</fullName>
        <ecNumber evidence="2 8">2.1.1.72</ecNumber>
    </recommendedName>
</protein>
<sequence>MRARPFLKWAGGKSQLIKEIDKLLPEELNQGKINRYIEPFVGGGAVFLYIAQLGKIEEFFICDINPELILAYKTIQKNVEDLIKLLSKLQDKYLSFDAEERKQYFYQIRSQFNLQRQQIDFHTYYPDWVERTAHLIFLNRTCFNGLFRVNSKGEFNVPIGRYKQPKICHADNLRAVAQILKNTQIHYGDFTASEAFVDHRSLVYFDPPYRPLNKTANFTSYSQEIFDDSSQLRLRDFFRVLDHKGAKLILSNSDPKNENLEDNFFEVAYAEYHIKRVKAQRTINSKSTRRGRIYELLIRNY</sequence>
<evidence type="ECO:0000256" key="2">
    <source>
        <dbReference type="ARBA" id="ARBA00011900"/>
    </source>
</evidence>
<comment type="catalytic activity">
    <reaction evidence="6 8">
        <text>a 2'-deoxyadenosine in DNA + S-adenosyl-L-methionine = an N(6)-methyl-2'-deoxyadenosine in DNA + S-adenosyl-L-homocysteine + H(+)</text>
        <dbReference type="Rhea" id="RHEA:15197"/>
        <dbReference type="Rhea" id="RHEA-COMP:12418"/>
        <dbReference type="Rhea" id="RHEA-COMP:12419"/>
        <dbReference type="ChEBI" id="CHEBI:15378"/>
        <dbReference type="ChEBI" id="CHEBI:57856"/>
        <dbReference type="ChEBI" id="CHEBI:59789"/>
        <dbReference type="ChEBI" id="CHEBI:90615"/>
        <dbReference type="ChEBI" id="CHEBI:90616"/>
        <dbReference type="EC" id="2.1.1.72"/>
    </reaction>
</comment>
<dbReference type="SUPFAM" id="SSF53335">
    <property type="entry name" value="S-adenosyl-L-methionine-dependent methyltransferases"/>
    <property type="match status" value="1"/>
</dbReference>
<dbReference type="RefSeq" id="WP_006106296.1">
    <property type="nucleotide sequence ID" value="NZ_DS989880.1"/>
</dbReference>
<evidence type="ECO:0000256" key="1">
    <source>
        <dbReference type="ARBA" id="ARBA00006594"/>
    </source>
</evidence>
<dbReference type="GO" id="GO:1904047">
    <property type="term" value="F:S-adenosyl-L-methionine binding"/>
    <property type="evidence" value="ECO:0007669"/>
    <property type="project" value="TreeGrafter"/>
</dbReference>
<dbReference type="GO" id="GO:0009307">
    <property type="term" value="P:DNA restriction-modification system"/>
    <property type="evidence" value="ECO:0007669"/>
    <property type="project" value="InterPro"/>
</dbReference>
<dbReference type="STRING" id="118168.MC7420_125"/>
<dbReference type="InterPro" id="IPR002052">
    <property type="entry name" value="DNA_methylase_N6_adenine_CS"/>
</dbReference>
<organism evidence="9 10">
    <name type="scientific">Coleofasciculus chthonoplastes PCC 7420</name>
    <dbReference type="NCBI Taxonomy" id="118168"/>
    <lineage>
        <taxon>Bacteria</taxon>
        <taxon>Bacillati</taxon>
        <taxon>Cyanobacteriota</taxon>
        <taxon>Cyanophyceae</taxon>
        <taxon>Coleofasciculales</taxon>
        <taxon>Coleofasciculaceae</taxon>
        <taxon>Coleofasciculus</taxon>
    </lineage>
</organism>
<keyword evidence="10" id="KW-1185">Reference proteome</keyword>
<dbReference type="PRINTS" id="PR00505">
    <property type="entry name" value="D12N6MTFRASE"/>
</dbReference>
<dbReference type="GO" id="GO:0043565">
    <property type="term" value="F:sequence-specific DNA binding"/>
    <property type="evidence" value="ECO:0007669"/>
    <property type="project" value="TreeGrafter"/>
</dbReference>
<evidence type="ECO:0000256" key="6">
    <source>
        <dbReference type="ARBA" id="ARBA00047942"/>
    </source>
</evidence>
<feature type="binding site" evidence="7">
    <location>
        <position position="13"/>
    </location>
    <ligand>
        <name>S-adenosyl-L-methionine</name>
        <dbReference type="ChEBI" id="CHEBI:59789"/>
    </ligand>
</feature>
<comment type="similarity">
    <text evidence="1 8">Belongs to the N(4)/N(6)-methyltransferase family.</text>
</comment>
<dbReference type="Pfam" id="PF02086">
    <property type="entry name" value="MethyltransfD12"/>
    <property type="match status" value="1"/>
</dbReference>
<dbReference type="InterPro" id="IPR029063">
    <property type="entry name" value="SAM-dependent_MTases_sf"/>
</dbReference>
<reference evidence="9 10" key="1">
    <citation type="submission" date="2008-07" db="EMBL/GenBank/DDBJ databases">
        <authorList>
            <person name="Tandeau de Marsac N."/>
            <person name="Ferriera S."/>
            <person name="Johnson J."/>
            <person name="Kravitz S."/>
            <person name="Beeson K."/>
            <person name="Sutton G."/>
            <person name="Rogers Y.-H."/>
            <person name="Friedman R."/>
            <person name="Frazier M."/>
            <person name="Venter J.C."/>
        </authorList>
    </citation>
    <scope>NUCLEOTIDE SEQUENCE [LARGE SCALE GENOMIC DNA]</scope>
    <source>
        <strain evidence="9 10">PCC 7420</strain>
    </source>
</reference>
<gene>
    <name evidence="9" type="ORF">MC7420_125</name>
</gene>
<evidence type="ECO:0000256" key="8">
    <source>
        <dbReference type="RuleBase" id="RU361257"/>
    </source>
</evidence>
<dbReference type="InterPro" id="IPR023095">
    <property type="entry name" value="Ade_MeTrfase_dom_2"/>
</dbReference>
<dbReference type="AlphaFoldDB" id="B4W4Q0"/>
<name>B4W4Q0_9CYAN</name>
<dbReference type="GO" id="GO:0006298">
    <property type="term" value="P:mismatch repair"/>
    <property type="evidence" value="ECO:0007669"/>
    <property type="project" value="TreeGrafter"/>
</dbReference>
<evidence type="ECO:0000256" key="3">
    <source>
        <dbReference type="ARBA" id="ARBA00022603"/>
    </source>
</evidence>
<evidence type="ECO:0000256" key="5">
    <source>
        <dbReference type="ARBA" id="ARBA00022691"/>
    </source>
</evidence>
<dbReference type="EC" id="2.1.1.72" evidence="2 8"/>
<dbReference type="HOGENOM" id="CLU_063430_0_0_3"/>
<dbReference type="InterPro" id="IPR012327">
    <property type="entry name" value="MeTrfase_D12"/>
</dbReference>
<keyword evidence="4 8" id="KW-0808">Transferase</keyword>
<evidence type="ECO:0000256" key="7">
    <source>
        <dbReference type="PIRSR" id="PIRSR000398-1"/>
    </source>
</evidence>